<keyword evidence="1" id="KW-0732">Signal</keyword>
<organism evidence="2 3">
    <name type="scientific">Ancylobacter novellus</name>
    <name type="common">Thiobacillus novellus</name>
    <dbReference type="NCBI Taxonomy" id="921"/>
    <lineage>
        <taxon>Bacteria</taxon>
        <taxon>Pseudomonadati</taxon>
        <taxon>Pseudomonadota</taxon>
        <taxon>Alphaproteobacteria</taxon>
        <taxon>Hyphomicrobiales</taxon>
        <taxon>Xanthobacteraceae</taxon>
        <taxon>Ancylobacter</taxon>
    </lineage>
</organism>
<sequence length="175" mass="18535">MSFFARMPVRPLFGALCLMVAAAAPAMADVIQIPAPAFSRQCPCEFESAPAIETKGSITPSSGASSYFAAVPFVGAGQVCSMSMIYRDVNEAEALTVSLFRKRILLGSAVDAGRDLMARAVSAGGTPDAVRKADAPTIKVSPINSSKAFYYVQADFRNVNMDLVGVQIDIRQSCL</sequence>
<reference evidence="2 3" key="1">
    <citation type="submission" date="2017-08" db="EMBL/GenBank/DDBJ databases">
        <title>Infants hospitalized years apart are colonized by the same room-sourced microbial strains.</title>
        <authorList>
            <person name="Brooks B."/>
            <person name="Olm M.R."/>
            <person name="Firek B.A."/>
            <person name="Baker R."/>
            <person name="Thomas B.C."/>
            <person name="Morowitz M.J."/>
            <person name="Banfield J.F."/>
        </authorList>
    </citation>
    <scope>NUCLEOTIDE SEQUENCE [LARGE SCALE GENOMIC DNA]</scope>
    <source>
        <strain evidence="2">S2_005_003_R2_43</strain>
    </source>
</reference>
<name>A0A2W5K7Z5_ANCNO</name>
<dbReference type="AlphaFoldDB" id="A0A2W5K7Z5"/>
<dbReference type="Proteomes" id="UP000249577">
    <property type="component" value="Unassembled WGS sequence"/>
</dbReference>
<feature type="signal peptide" evidence="1">
    <location>
        <begin position="1"/>
        <end position="28"/>
    </location>
</feature>
<evidence type="ECO:0000256" key="1">
    <source>
        <dbReference type="SAM" id="SignalP"/>
    </source>
</evidence>
<proteinExistence type="predicted"/>
<comment type="caution">
    <text evidence="2">The sequence shown here is derived from an EMBL/GenBank/DDBJ whole genome shotgun (WGS) entry which is preliminary data.</text>
</comment>
<evidence type="ECO:0000313" key="2">
    <source>
        <dbReference type="EMBL" id="PZQ11225.1"/>
    </source>
</evidence>
<dbReference type="EMBL" id="QFPN01000012">
    <property type="protein sequence ID" value="PZQ11225.1"/>
    <property type="molecule type" value="Genomic_DNA"/>
</dbReference>
<accession>A0A2W5K7Z5</accession>
<gene>
    <name evidence="2" type="ORF">DI565_18155</name>
</gene>
<evidence type="ECO:0000313" key="3">
    <source>
        <dbReference type="Proteomes" id="UP000249577"/>
    </source>
</evidence>
<feature type="chain" id="PRO_5016180452" evidence="1">
    <location>
        <begin position="29"/>
        <end position="175"/>
    </location>
</feature>
<protein>
    <submittedName>
        <fullName evidence="2">Uncharacterized protein</fullName>
    </submittedName>
</protein>